<evidence type="ECO:0000313" key="2">
    <source>
        <dbReference type="EMBL" id="GHE71209.1"/>
    </source>
</evidence>
<feature type="transmembrane region" description="Helical" evidence="1">
    <location>
        <begin position="30"/>
        <end position="50"/>
    </location>
</feature>
<reference evidence="3" key="1">
    <citation type="journal article" date="2019" name="Int. J. Syst. Evol. Microbiol.">
        <title>The Global Catalogue of Microorganisms (GCM) 10K type strain sequencing project: providing services to taxonomists for standard genome sequencing and annotation.</title>
        <authorList>
            <consortium name="The Broad Institute Genomics Platform"/>
            <consortium name="The Broad Institute Genome Sequencing Center for Infectious Disease"/>
            <person name="Wu L."/>
            <person name="Ma J."/>
        </authorList>
    </citation>
    <scope>NUCLEOTIDE SEQUENCE [LARGE SCALE GENOMIC DNA]</scope>
    <source>
        <strain evidence="3">CGMCC 1.15111</strain>
    </source>
</reference>
<dbReference type="RefSeq" id="WP_189631001.1">
    <property type="nucleotide sequence ID" value="NZ_BNAG01000004.1"/>
</dbReference>
<accession>A0ABQ3IBB1</accession>
<evidence type="ECO:0000313" key="3">
    <source>
        <dbReference type="Proteomes" id="UP000658258"/>
    </source>
</evidence>
<proteinExistence type="predicted"/>
<keyword evidence="1" id="KW-1133">Transmembrane helix</keyword>
<keyword evidence="1" id="KW-0812">Transmembrane</keyword>
<protein>
    <submittedName>
        <fullName evidence="2">Uncharacterized protein</fullName>
    </submittedName>
</protein>
<feature type="transmembrane region" description="Helical" evidence="1">
    <location>
        <begin position="5"/>
        <end position="24"/>
    </location>
</feature>
<gene>
    <name evidence="2" type="ORF">GCM10011340_28890</name>
</gene>
<dbReference type="Proteomes" id="UP000658258">
    <property type="component" value="Unassembled WGS sequence"/>
</dbReference>
<keyword evidence="1" id="KW-0472">Membrane</keyword>
<organism evidence="2 3">
    <name type="scientific">Roseivirga thermotolerans</name>
    <dbReference type="NCBI Taxonomy" id="1758176"/>
    <lineage>
        <taxon>Bacteria</taxon>
        <taxon>Pseudomonadati</taxon>
        <taxon>Bacteroidota</taxon>
        <taxon>Cytophagia</taxon>
        <taxon>Cytophagales</taxon>
        <taxon>Roseivirgaceae</taxon>
        <taxon>Roseivirga</taxon>
    </lineage>
</organism>
<name>A0ABQ3IBB1_9BACT</name>
<dbReference type="EMBL" id="BNAG01000004">
    <property type="protein sequence ID" value="GHE71209.1"/>
    <property type="molecule type" value="Genomic_DNA"/>
</dbReference>
<keyword evidence="3" id="KW-1185">Reference proteome</keyword>
<evidence type="ECO:0000256" key="1">
    <source>
        <dbReference type="SAM" id="Phobius"/>
    </source>
</evidence>
<comment type="caution">
    <text evidence="2">The sequence shown here is derived from an EMBL/GenBank/DDBJ whole genome shotgun (WGS) entry which is preliminary data.</text>
</comment>
<sequence length="71" mass="8238">MRPLYFIIVMTTLAMVIYVGLIQFSGYLPILFSTFLVCQVLLAHMAYRILVDKQGARKSSNCWYEDKDMPL</sequence>